<evidence type="ECO:0000256" key="1">
    <source>
        <dbReference type="SAM" id="MobiDB-lite"/>
    </source>
</evidence>
<evidence type="ECO:0000313" key="4">
    <source>
        <dbReference type="Proteomes" id="UP001159370"/>
    </source>
</evidence>
<protein>
    <submittedName>
        <fullName evidence="3">TrbI/VirB10 family protein</fullName>
    </submittedName>
</protein>
<dbReference type="Pfam" id="PF03743">
    <property type="entry name" value="TrbI"/>
    <property type="match status" value="1"/>
</dbReference>
<comment type="caution">
    <text evidence="3">The sequence shown here is derived from an EMBL/GenBank/DDBJ whole genome shotgun (WGS) entry which is preliminary data.</text>
</comment>
<sequence length="521" mass="55978">MTSYSIHSELSTRYLVTPIPEKQEPEVESLDWESKMARLVGFEEESSPDSIHVLPADSASLESLESQPQEVPTDQSLSSNPFAKLALVGGATLAIVVVAGAFLSQLMNTRNQQPRNNPVSLTEPLPAIDESPQQNLEEEIEILKTKLALAQQVETVTAAQQNLRNRAASRVETPQARTTIPTPVQTTSTPRVVTVERIVERPAASPDPVSPIAVAPVLPPAPAPAPPIITPQIPPSPPNPLDEWMRLAKLGSYGEVNATGQSRVNTTLSVPESNTNARVQRTNSSFEPTPPEEDILVGQTGSQSAKSIKVGSSAKAVLATAVFGETTRSRNNQTNEDNNVFVLRLTEPLKSVDGAIALPANTELLTEITSISEQGLLQLNVVTVVAENNGELLERNLPKNAIIVRAPQGKPLVANQYPNQGSSIAGMDLGLFVLGGIGKGAELFNRTESQVTIEGSSTVVTNTNNRRNIPAGILEGGLSSIVPQISQRNQQAISQMMRQTNVWFIPAGKEVEIYVNRTIQL</sequence>
<feature type="region of interest" description="Disordered" evidence="1">
    <location>
        <begin position="57"/>
        <end position="77"/>
    </location>
</feature>
<dbReference type="EMBL" id="JANQDL010000117">
    <property type="protein sequence ID" value="MDH6065631.1"/>
    <property type="molecule type" value="Genomic_DNA"/>
</dbReference>
<reference evidence="3 4" key="1">
    <citation type="journal article" date="2023" name="J. Phycol.">
        <title>Chrysosporum ovalisporum is synonymous with the true-branching cyanobacterium Umezakia natans (Nostocales/Aphanizomenonaceae).</title>
        <authorList>
            <person name="McGregor G.B."/>
            <person name="Sendall B.C."/>
            <person name="Niiyama Y."/>
            <person name="Tuji A."/>
            <person name="Willis A."/>
        </authorList>
    </citation>
    <scope>NUCLEOTIDE SEQUENCE [LARGE SCALE GENOMIC DNA]</scope>
    <source>
        <strain evidence="3 4">FSS-62</strain>
    </source>
</reference>
<evidence type="ECO:0000256" key="2">
    <source>
        <dbReference type="SAM" id="Phobius"/>
    </source>
</evidence>
<organism evidence="3 4">
    <name type="scientific">Umezakia ovalisporum FSS-62</name>
    <dbReference type="NCBI Taxonomy" id="2971776"/>
    <lineage>
        <taxon>Bacteria</taxon>
        <taxon>Bacillati</taxon>
        <taxon>Cyanobacteriota</taxon>
        <taxon>Cyanophyceae</taxon>
        <taxon>Nostocales</taxon>
        <taxon>Nodulariaceae</taxon>
        <taxon>Umezakia</taxon>
    </lineage>
</organism>
<feature type="compositionally biased region" description="Polar residues" evidence="1">
    <location>
        <begin position="60"/>
        <end position="77"/>
    </location>
</feature>
<dbReference type="RefSeq" id="WP_280656601.1">
    <property type="nucleotide sequence ID" value="NZ_JANQDL010000117.1"/>
</dbReference>
<name>A0AA43H2V2_9CYAN</name>
<evidence type="ECO:0000313" key="3">
    <source>
        <dbReference type="EMBL" id="MDH6065631.1"/>
    </source>
</evidence>
<proteinExistence type="predicted"/>
<keyword evidence="2" id="KW-1133">Transmembrane helix</keyword>
<accession>A0AA43H2V2</accession>
<dbReference type="AlphaFoldDB" id="A0AA43H2V2"/>
<feature type="compositionally biased region" description="Polar residues" evidence="1">
    <location>
        <begin position="272"/>
        <end position="287"/>
    </location>
</feature>
<feature type="region of interest" description="Disordered" evidence="1">
    <location>
        <begin position="272"/>
        <end position="292"/>
    </location>
</feature>
<dbReference type="Proteomes" id="UP001159370">
    <property type="component" value="Unassembled WGS sequence"/>
</dbReference>
<feature type="transmembrane region" description="Helical" evidence="2">
    <location>
        <begin position="85"/>
        <end position="107"/>
    </location>
</feature>
<dbReference type="InterPro" id="IPR005498">
    <property type="entry name" value="T4SS_VirB10/TraB/TrbI"/>
</dbReference>
<keyword evidence="2" id="KW-0812">Transmembrane</keyword>
<gene>
    <name evidence="3" type="ORF">NWP23_18130</name>
</gene>
<keyword evidence="2" id="KW-0472">Membrane</keyword>